<evidence type="ECO:0000313" key="2">
    <source>
        <dbReference type="Proteomes" id="UP000295681"/>
    </source>
</evidence>
<reference evidence="1 2" key="1">
    <citation type="journal article" date="2019" name="Appl. Microbiol. Biotechnol.">
        <title>Uncovering carbohydrate metabolism through a genotype-phenotype association study of 56 lactic acid bacteria genomes.</title>
        <authorList>
            <person name="Buron-Moles G."/>
            <person name="Chailyan A."/>
            <person name="Dolejs I."/>
            <person name="Forster J."/>
            <person name="Miks M.H."/>
        </authorList>
    </citation>
    <scope>NUCLEOTIDE SEQUENCE [LARGE SCALE GENOMIC DNA]</scope>
    <source>
        <strain evidence="1 2">ATCC 700006</strain>
    </source>
</reference>
<dbReference type="Proteomes" id="UP000295681">
    <property type="component" value="Unassembled WGS sequence"/>
</dbReference>
<evidence type="ECO:0000313" key="1">
    <source>
        <dbReference type="EMBL" id="TDG68929.1"/>
    </source>
</evidence>
<gene>
    <name evidence="1" type="ORF">C5L23_000035</name>
</gene>
<sequence length="136" mass="16110">MPKNKDTEYRYIKTQVRLIIKSIIQTLKKDLESVDLEQQVYLLYVPQQLISSTSKFLLEQFEQNIQQAGYTTHIVDQSSRFEQENTIVVKLAIPWKNHNHKKLVQYLINENAYVDSTSFKDLEHVRIKADQKYHGI</sequence>
<comment type="caution">
    <text evidence="1">The sequence shown here is derived from an EMBL/GenBank/DDBJ whole genome shotgun (WGS) entry which is preliminary data.</text>
</comment>
<proteinExistence type="predicted"/>
<dbReference type="RefSeq" id="WP_133264263.1">
    <property type="nucleotide sequence ID" value="NZ_JAGYGP010000001.1"/>
</dbReference>
<protein>
    <submittedName>
        <fullName evidence="1">Uncharacterized protein</fullName>
    </submittedName>
</protein>
<dbReference type="EMBL" id="PUFI01000008">
    <property type="protein sequence ID" value="TDG68929.1"/>
    <property type="molecule type" value="Genomic_DNA"/>
</dbReference>
<name>A0A4R5NA50_9LACO</name>
<organism evidence="1 2">
    <name type="scientific">Leuconostoc fallax</name>
    <dbReference type="NCBI Taxonomy" id="1251"/>
    <lineage>
        <taxon>Bacteria</taxon>
        <taxon>Bacillati</taxon>
        <taxon>Bacillota</taxon>
        <taxon>Bacilli</taxon>
        <taxon>Lactobacillales</taxon>
        <taxon>Lactobacillaceae</taxon>
        <taxon>Leuconostoc</taxon>
    </lineage>
</organism>
<keyword evidence="2" id="KW-1185">Reference proteome</keyword>
<accession>A0A4R5NA50</accession>
<dbReference type="AlphaFoldDB" id="A0A4R5NA50"/>